<dbReference type="GO" id="GO:0005829">
    <property type="term" value="C:cytosol"/>
    <property type="evidence" value="ECO:0007669"/>
    <property type="project" value="TreeGrafter"/>
</dbReference>
<evidence type="ECO:0000313" key="13">
    <source>
        <dbReference type="EMBL" id="NYG33681.1"/>
    </source>
</evidence>
<keyword evidence="10" id="KW-0067">ATP-binding</keyword>
<evidence type="ECO:0000256" key="9">
    <source>
        <dbReference type="ARBA" id="ARBA00049060"/>
    </source>
</evidence>
<dbReference type="InterPro" id="IPR035472">
    <property type="entry name" value="RpiR-like_SIS"/>
</dbReference>
<dbReference type="GO" id="GO:0006096">
    <property type="term" value="P:glycolytic process"/>
    <property type="evidence" value="ECO:0007669"/>
    <property type="project" value="UniProtKB-UniRule"/>
</dbReference>
<dbReference type="HAMAP" id="MF_00524">
    <property type="entry name" value="Glucokinase"/>
    <property type="match status" value="1"/>
</dbReference>
<dbReference type="GO" id="GO:0003677">
    <property type="term" value="F:DNA binding"/>
    <property type="evidence" value="ECO:0007669"/>
    <property type="project" value="UniProtKB-KW"/>
</dbReference>
<keyword evidence="2 10" id="KW-0808">Transferase</keyword>
<comment type="caution">
    <text evidence="13">The sequence shown here is derived from an EMBL/GenBank/DDBJ whole genome shotgun (WGS) entry which is preliminary data.</text>
</comment>
<dbReference type="InterPro" id="IPR000281">
    <property type="entry name" value="HTH_RpiR"/>
</dbReference>
<evidence type="ECO:0000259" key="12">
    <source>
        <dbReference type="PROSITE" id="PS51464"/>
    </source>
</evidence>
<dbReference type="GO" id="GO:0004340">
    <property type="term" value="F:glucokinase activity"/>
    <property type="evidence" value="ECO:0007669"/>
    <property type="project" value="UniProtKB-UniRule"/>
</dbReference>
<dbReference type="GO" id="GO:0005524">
    <property type="term" value="F:ATP binding"/>
    <property type="evidence" value="ECO:0007669"/>
    <property type="project" value="UniProtKB-UniRule"/>
</dbReference>
<evidence type="ECO:0000256" key="3">
    <source>
        <dbReference type="ARBA" id="ARBA00022777"/>
    </source>
</evidence>
<proteinExistence type="inferred from homology"/>
<sequence length="616" mass="65112">MSPNPAALPYPDGPRLLADVGASNIRFALETAPACFGSTAVLACAAHDSLESAIRTFLQSQNLAGVRHAALSLPNPISGDRIKLTNHPWEFSVEALRRTFGLQTLLAINDYTALAMGLTRLDPHERIQIGGGDPLPGAVVGVIGPGTGLGVSALVPFQDRNVSLTTEGGHASYAAQDDDEALVVAHARARYGHVSGERLISASGLELTYEALALRSGHQPAHRAAPDISAAALAAEPDPVAHQALSMFCAMLGTAAGNLALTLGAQGGVYIGGGIVPQIAGFFAQSAFRARFEAKGRFQPWLARVPTWIVAAPRAGLRGASAMLDDHLTADHGAGPLLVDIRASMDKLSASERIVAQDLLSAPRAWMSDSIARIAERCGVSTPTVMRFCRSLGFKGLVDFKLRLGSGLSGTTKVAHREVSAEDPTAERIGKIFDNSISALIGLRDRLHPDVFERAVTALANARRIEVYGTGSAALAAEDAQHKLGRLGLAALARTDAQQQNLTSIYLGAEDVLLVLSNSGELDSINEAVARARHAGTAVIAVCPQRSELARLADIVLPVDHPDDVQALVPMVSRLMQTVMIDALVSDLALQRRPLIHRALAHQDDQRFDALSSHSR</sequence>
<dbReference type="InterPro" id="IPR001347">
    <property type="entry name" value="SIS_dom"/>
</dbReference>
<keyword evidence="7" id="KW-0804">Transcription</keyword>
<dbReference type="Pfam" id="PF02685">
    <property type="entry name" value="Glucokinase"/>
    <property type="match status" value="1"/>
</dbReference>
<dbReference type="Proteomes" id="UP000518288">
    <property type="component" value="Unassembled WGS sequence"/>
</dbReference>
<comment type="catalytic activity">
    <reaction evidence="9 10">
        <text>D-glucose + ATP = D-glucose 6-phosphate + ADP + H(+)</text>
        <dbReference type="Rhea" id="RHEA:17825"/>
        <dbReference type="ChEBI" id="CHEBI:4167"/>
        <dbReference type="ChEBI" id="CHEBI:15378"/>
        <dbReference type="ChEBI" id="CHEBI:30616"/>
        <dbReference type="ChEBI" id="CHEBI:61548"/>
        <dbReference type="ChEBI" id="CHEBI:456216"/>
        <dbReference type="EC" id="2.7.1.2"/>
    </reaction>
</comment>
<dbReference type="PROSITE" id="PS51464">
    <property type="entry name" value="SIS"/>
    <property type="match status" value="1"/>
</dbReference>
<keyword evidence="10" id="KW-0963">Cytoplasm</keyword>
<keyword evidence="14" id="KW-1185">Reference proteome</keyword>
<comment type="caution">
    <text evidence="10">Lacks conserved residue(s) required for the propagation of feature annotation.</text>
</comment>
<keyword evidence="4" id="KW-0805">Transcription regulation</keyword>
<feature type="domain" description="HTH rpiR-type" evidence="11">
    <location>
        <begin position="335"/>
        <end position="411"/>
    </location>
</feature>
<keyword evidence="6 10" id="KW-0324">Glycolysis</keyword>
<dbReference type="Gene3D" id="3.40.50.10490">
    <property type="entry name" value="Glucose-6-phosphate isomerase like protein, domain 1"/>
    <property type="match status" value="1"/>
</dbReference>
<dbReference type="PANTHER" id="PTHR47690">
    <property type="entry name" value="GLUCOKINASE"/>
    <property type="match status" value="1"/>
</dbReference>
<dbReference type="PANTHER" id="PTHR47690:SF1">
    <property type="entry name" value="GLUCOKINASE"/>
    <property type="match status" value="1"/>
</dbReference>
<evidence type="ECO:0000256" key="8">
    <source>
        <dbReference type="ARBA" id="ARBA00023268"/>
    </source>
</evidence>
<dbReference type="InterPro" id="IPR046348">
    <property type="entry name" value="SIS_dom_sf"/>
</dbReference>
<dbReference type="GO" id="GO:0003700">
    <property type="term" value="F:DNA-binding transcription factor activity"/>
    <property type="evidence" value="ECO:0007669"/>
    <property type="project" value="InterPro"/>
</dbReference>
<evidence type="ECO:0000259" key="11">
    <source>
        <dbReference type="PROSITE" id="PS51071"/>
    </source>
</evidence>
<accession>A0A7Y9QY99</accession>
<dbReference type="GO" id="GO:0005536">
    <property type="term" value="F:D-glucose binding"/>
    <property type="evidence" value="ECO:0007669"/>
    <property type="project" value="InterPro"/>
</dbReference>
<dbReference type="CDD" id="cd24008">
    <property type="entry name" value="ASKHA_NBD_GLK"/>
    <property type="match status" value="1"/>
</dbReference>
<dbReference type="Pfam" id="PF01380">
    <property type="entry name" value="SIS"/>
    <property type="match status" value="1"/>
</dbReference>
<evidence type="ECO:0000256" key="10">
    <source>
        <dbReference type="HAMAP-Rule" id="MF_00524"/>
    </source>
</evidence>
<dbReference type="PROSITE" id="PS51071">
    <property type="entry name" value="HTH_RPIR"/>
    <property type="match status" value="1"/>
</dbReference>
<evidence type="ECO:0000313" key="14">
    <source>
        <dbReference type="Proteomes" id="UP000518288"/>
    </source>
</evidence>
<dbReference type="Pfam" id="PF01418">
    <property type="entry name" value="HTH_6"/>
    <property type="match status" value="1"/>
</dbReference>
<comment type="similarity">
    <text evidence="1">In the N-terminal section; belongs to the bacterial glucokinase family.</text>
</comment>
<feature type="domain" description="SIS" evidence="12">
    <location>
        <begin position="455"/>
        <end position="594"/>
    </location>
</feature>
<organism evidence="13 14">
    <name type="scientific">Sphaerotilus montanus</name>
    <dbReference type="NCBI Taxonomy" id="522889"/>
    <lineage>
        <taxon>Bacteria</taxon>
        <taxon>Pseudomonadati</taxon>
        <taxon>Pseudomonadota</taxon>
        <taxon>Betaproteobacteria</taxon>
        <taxon>Burkholderiales</taxon>
        <taxon>Sphaerotilaceae</taxon>
        <taxon>Sphaerotilus</taxon>
    </lineage>
</organism>
<keyword evidence="10" id="KW-0547">Nucleotide-binding</keyword>
<dbReference type="InterPro" id="IPR050201">
    <property type="entry name" value="Bacterial_glucokinase"/>
</dbReference>
<dbReference type="AlphaFoldDB" id="A0A7Y9QY99"/>
<dbReference type="NCBIfam" id="TIGR00749">
    <property type="entry name" value="glk"/>
    <property type="match status" value="1"/>
</dbReference>
<dbReference type="SUPFAM" id="SSF53067">
    <property type="entry name" value="Actin-like ATPase domain"/>
    <property type="match status" value="1"/>
</dbReference>
<dbReference type="InterPro" id="IPR036388">
    <property type="entry name" value="WH-like_DNA-bd_sf"/>
</dbReference>
<keyword evidence="5" id="KW-0238">DNA-binding</keyword>
<evidence type="ECO:0000256" key="4">
    <source>
        <dbReference type="ARBA" id="ARBA00023015"/>
    </source>
</evidence>
<dbReference type="SUPFAM" id="SSF46689">
    <property type="entry name" value="Homeodomain-like"/>
    <property type="match status" value="1"/>
</dbReference>
<dbReference type="InterPro" id="IPR043129">
    <property type="entry name" value="ATPase_NBD"/>
</dbReference>
<dbReference type="InterPro" id="IPR009057">
    <property type="entry name" value="Homeodomain-like_sf"/>
</dbReference>
<keyword evidence="8" id="KW-0511">Multifunctional enzyme</keyword>
<gene>
    <name evidence="10" type="primary">glk</name>
    <name evidence="13" type="ORF">BDD16_002667</name>
</gene>
<evidence type="ECO:0000256" key="7">
    <source>
        <dbReference type="ARBA" id="ARBA00023163"/>
    </source>
</evidence>
<dbReference type="SUPFAM" id="SSF53697">
    <property type="entry name" value="SIS domain"/>
    <property type="match status" value="1"/>
</dbReference>
<dbReference type="EC" id="2.7.1.2" evidence="10"/>
<evidence type="ECO:0000256" key="6">
    <source>
        <dbReference type="ARBA" id="ARBA00023152"/>
    </source>
</evidence>
<dbReference type="InterPro" id="IPR003836">
    <property type="entry name" value="Glucokinase"/>
</dbReference>
<evidence type="ECO:0000256" key="5">
    <source>
        <dbReference type="ARBA" id="ARBA00023125"/>
    </source>
</evidence>
<dbReference type="EMBL" id="JACCFH010000001">
    <property type="protein sequence ID" value="NYG33681.1"/>
    <property type="molecule type" value="Genomic_DNA"/>
</dbReference>
<comment type="subcellular location">
    <subcellularLocation>
        <location evidence="10">Cytoplasm</location>
    </subcellularLocation>
</comment>
<name>A0A7Y9QY99_9BURK</name>
<evidence type="ECO:0000256" key="2">
    <source>
        <dbReference type="ARBA" id="ARBA00022679"/>
    </source>
</evidence>
<reference evidence="13 14" key="1">
    <citation type="submission" date="2020-07" db="EMBL/GenBank/DDBJ databases">
        <title>Genomic Encyclopedia of Archaeal and Bacterial Type Strains, Phase II (KMG-II): from individual species to whole genera.</title>
        <authorList>
            <person name="Goeker M."/>
        </authorList>
    </citation>
    <scope>NUCLEOTIDE SEQUENCE [LARGE SCALE GENOMIC DNA]</scope>
    <source>
        <strain evidence="13 14">DSM 21226</strain>
    </source>
</reference>
<dbReference type="RefSeq" id="WP_179634418.1">
    <property type="nucleotide sequence ID" value="NZ_JACCFH010000001.1"/>
</dbReference>
<dbReference type="Gene3D" id="3.30.420.40">
    <property type="match status" value="1"/>
</dbReference>
<comment type="similarity">
    <text evidence="10">Belongs to the bacterial glucokinase family.</text>
</comment>
<dbReference type="Gene3D" id="3.40.367.20">
    <property type="match status" value="1"/>
</dbReference>
<protein>
    <recommendedName>
        <fullName evidence="10">Glucokinase</fullName>
        <ecNumber evidence="10">2.7.1.2</ecNumber>
    </recommendedName>
    <alternativeName>
        <fullName evidence="10">Glucose kinase</fullName>
    </alternativeName>
</protein>
<evidence type="ECO:0000256" key="1">
    <source>
        <dbReference type="ARBA" id="ARBA00007693"/>
    </source>
</evidence>
<dbReference type="Gene3D" id="1.10.10.10">
    <property type="entry name" value="Winged helix-like DNA-binding domain superfamily/Winged helix DNA-binding domain"/>
    <property type="match status" value="1"/>
</dbReference>
<dbReference type="CDD" id="cd05013">
    <property type="entry name" value="SIS_RpiR"/>
    <property type="match status" value="1"/>
</dbReference>
<keyword evidence="3 10" id="KW-0418">Kinase</keyword>